<reference evidence="1 2" key="1">
    <citation type="submission" date="2013-11" db="EMBL/GenBank/DDBJ databases">
        <title>The Genome Sequence of Phytophthora parasitica P10297.</title>
        <authorList>
            <consortium name="The Broad Institute Genomics Platform"/>
            <person name="Russ C."/>
            <person name="Tyler B."/>
            <person name="Panabieres F."/>
            <person name="Shan W."/>
            <person name="Tripathy S."/>
            <person name="Grunwald N."/>
            <person name="Machado M."/>
            <person name="Johnson C.S."/>
            <person name="Walker B."/>
            <person name="Young S.K."/>
            <person name="Zeng Q."/>
            <person name="Gargeya S."/>
            <person name="Fitzgerald M."/>
            <person name="Haas B."/>
            <person name="Abouelleil A."/>
            <person name="Allen A.W."/>
            <person name="Alvarado L."/>
            <person name="Arachchi H.M."/>
            <person name="Berlin A.M."/>
            <person name="Chapman S.B."/>
            <person name="Gainer-Dewar J."/>
            <person name="Goldberg J."/>
            <person name="Griggs A."/>
            <person name="Gujja S."/>
            <person name="Hansen M."/>
            <person name="Howarth C."/>
            <person name="Imamovic A."/>
            <person name="Ireland A."/>
            <person name="Larimer J."/>
            <person name="McCowan C."/>
            <person name="Murphy C."/>
            <person name="Pearson M."/>
            <person name="Poon T.W."/>
            <person name="Priest M."/>
            <person name="Roberts A."/>
            <person name="Saif S."/>
            <person name="Shea T."/>
            <person name="Sisk P."/>
            <person name="Sykes S."/>
            <person name="Wortman J."/>
            <person name="Nusbaum C."/>
            <person name="Birren B."/>
        </authorList>
    </citation>
    <scope>NUCLEOTIDE SEQUENCE [LARGE SCALE GENOMIC DNA]</scope>
    <source>
        <strain evidence="1 2">P10297</strain>
    </source>
</reference>
<comment type="caution">
    <text evidence="1">The sequence shown here is derived from an EMBL/GenBank/DDBJ whole genome shotgun (WGS) entry which is preliminary data.</text>
</comment>
<organism evidence="1 2">
    <name type="scientific">Phytophthora nicotianae P10297</name>
    <dbReference type="NCBI Taxonomy" id="1317064"/>
    <lineage>
        <taxon>Eukaryota</taxon>
        <taxon>Sar</taxon>
        <taxon>Stramenopiles</taxon>
        <taxon>Oomycota</taxon>
        <taxon>Peronosporomycetes</taxon>
        <taxon>Peronosporales</taxon>
        <taxon>Peronosporaceae</taxon>
        <taxon>Phytophthora</taxon>
    </lineage>
</organism>
<gene>
    <name evidence="1" type="ORF">F442_08130</name>
</gene>
<sequence length="186" mass="21338">MAEHARNRTAAPNAPRSVSKATSTCEYCSKKFTTRGKTPHQNLCKKKQKHVEATAKPPFQFPIHNNTVFEYLLKFMSNQTLIKLEIATGDHYSGCEPDLAKYCCSCENDNPVIIRGLCRECESSLPGYMPRMVKEMAKDKYGVREKDFGNLHGEIGTRYLQFDRMMLENYMITTCESKLQWVQHLA</sequence>
<proteinExistence type="predicted"/>
<dbReference type="AlphaFoldDB" id="W2ZEE7"/>
<accession>W2ZEE7</accession>
<dbReference type="Proteomes" id="UP000018948">
    <property type="component" value="Unassembled WGS sequence"/>
</dbReference>
<evidence type="ECO:0000313" key="2">
    <source>
        <dbReference type="Proteomes" id="UP000018948"/>
    </source>
</evidence>
<evidence type="ECO:0000313" key="1">
    <source>
        <dbReference type="EMBL" id="ETP45475.1"/>
    </source>
</evidence>
<protein>
    <submittedName>
        <fullName evidence="1">Uncharacterized protein</fullName>
    </submittedName>
</protein>
<dbReference type="EMBL" id="ANIY01001705">
    <property type="protein sequence ID" value="ETP45475.1"/>
    <property type="molecule type" value="Genomic_DNA"/>
</dbReference>
<name>W2ZEE7_PHYNI</name>